<protein>
    <submittedName>
        <fullName evidence="1">Uncharacterized protein</fullName>
    </submittedName>
</protein>
<name>A0ACC8XB09_9FIRM</name>
<keyword evidence="2" id="KW-1185">Reference proteome</keyword>
<accession>A0ACC8XB09</accession>
<evidence type="ECO:0000313" key="2">
    <source>
        <dbReference type="Proteomes" id="UP000188605"/>
    </source>
</evidence>
<dbReference type="EMBL" id="LJDB01000064">
    <property type="protein sequence ID" value="ONI39443.1"/>
    <property type="molecule type" value="Genomic_DNA"/>
</dbReference>
<gene>
    <name evidence="1" type="ORF">AN396_08545</name>
</gene>
<proteinExistence type="predicted"/>
<reference evidence="1" key="1">
    <citation type="submission" date="2016-08" db="EMBL/GenBank/DDBJ databases">
        <authorList>
            <person name="Ngugi D.K."/>
            <person name="Miyake S."/>
            <person name="Stingl U."/>
        </authorList>
    </citation>
    <scope>NUCLEOTIDE SEQUENCE</scope>
    <source>
        <strain evidence="1">SCG-B11WGA-EpuloA1</strain>
    </source>
</reference>
<sequence>MRIGILLKVVPDVSQFKYDSENHTLKRQGVKMIINPEDAYALECALKLKDVNKDVIVETITMGPTSTIPILKDVLRRFVDKSILISDINFVGSDTWATSIILSEYLKMANYDLILGGTNTIDGDTGHVINQVSQLMDIWSISNVLEFNLNNQKELYFKANINDKIIEACYKNSKKQCLMLGLMIVGKKKLRYVRYNDLKLEVDDKLFIIDNRILNINEKNIGINGSPTKVIKTFLPEYEKRTSQTYKVDEQGIDAVLSMLKKVGMLDV</sequence>
<comment type="caution">
    <text evidence="1">The sequence shown here is derived from an EMBL/GenBank/DDBJ whole genome shotgun (WGS) entry which is preliminary data.</text>
</comment>
<evidence type="ECO:0000313" key="1">
    <source>
        <dbReference type="EMBL" id="ONI39443.1"/>
    </source>
</evidence>
<dbReference type="Proteomes" id="UP000188605">
    <property type="component" value="Unassembled WGS sequence"/>
</dbReference>
<organism evidence="1 2">
    <name type="scientific">Candidatus Epulonipiscium fishelsonii</name>
    <dbReference type="NCBI Taxonomy" id="77094"/>
    <lineage>
        <taxon>Bacteria</taxon>
        <taxon>Bacillati</taxon>
        <taxon>Bacillota</taxon>
        <taxon>Clostridia</taxon>
        <taxon>Lachnospirales</taxon>
        <taxon>Lachnospiraceae</taxon>
        <taxon>Candidatus Epulonipiscium</taxon>
    </lineage>
</organism>